<comment type="subcellular location">
    <subcellularLocation>
        <location evidence="1">Cell membrane</location>
        <topology evidence="1">Multi-pass membrane protein</topology>
    </subcellularLocation>
</comment>
<evidence type="ECO:0000256" key="4">
    <source>
        <dbReference type="ARBA" id="ARBA00022692"/>
    </source>
</evidence>
<dbReference type="InterPro" id="IPR052702">
    <property type="entry name" value="MscS-like_channel"/>
</dbReference>
<dbReference type="Pfam" id="PF21082">
    <property type="entry name" value="MS_channel_3rd"/>
    <property type="match status" value="1"/>
</dbReference>
<evidence type="ECO:0000256" key="3">
    <source>
        <dbReference type="ARBA" id="ARBA00022475"/>
    </source>
</evidence>
<keyword evidence="6 7" id="KW-0472">Membrane</keyword>
<dbReference type="InterPro" id="IPR011014">
    <property type="entry name" value="MscS_channel_TM-2"/>
</dbReference>
<keyword evidence="3" id="KW-1003">Cell membrane</keyword>
<dbReference type="Gene3D" id="3.30.70.100">
    <property type="match status" value="1"/>
</dbReference>
<evidence type="ECO:0000259" key="9">
    <source>
        <dbReference type="Pfam" id="PF21082"/>
    </source>
</evidence>
<dbReference type="InterPro" id="IPR049278">
    <property type="entry name" value="MS_channel_C"/>
</dbReference>
<dbReference type="PANTHER" id="PTHR30347:SF1">
    <property type="entry name" value="MECHANOSENSITIVE CHANNEL MSCK"/>
    <property type="match status" value="1"/>
</dbReference>
<feature type="domain" description="Mechanosensitive ion channel MscS C-terminal" evidence="9">
    <location>
        <begin position="332"/>
        <end position="415"/>
    </location>
</feature>
<dbReference type="Pfam" id="PF00924">
    <property type="entry name" value="MS_channel_2nd"/>
    <property type="match status" value="1"/>
</dbReference>
<feature type="transmembrane region" description="Helical" evidence="7">
    <location>
        <begin position="69"/>
        <end position="90"/>
    </location>
</feature>
<proteinExistence type="inferred from homology"/>
<dbReference type="InterPro" id="IPR023408">
    <property type="entry name" value="MscS_beta-dom_sf"/>
</dbReference>
<evidence type="ECO:0000256" key="6">
    <source>
        <dbReference type="ARBA" id="ARBA00023136"/>
    </source>
</evidence>
<feature type="transmembrane region" description="Helical" evidence="7">
    <location>
        <begin position="133"/>
        <end position="149"/>
    </location>
</feature>
<dbReference type="InterPro" id="IPR006685">
    <property type="entry name" value="MscS_channel_2nd"/>
</dbReference>
<evidence type="ECO:0000313" key="12">
    <source>
        <dbReference type="Proteomes" id="UP000464495"/>
    </source>
</evidence>
<dbReference type="InterPro" id="IPR011066">
    <property type="entry name" value="MscS_channel_C_sf"/>
</dbReference>
<dbReference type="InterPro" id="IPR010920">
    <property type="entry name" value="LSM_dom_sf"/>
</dbReference>
<dbReference type="PANTHER" id="PTHR30347">
    <property type="entry name" value="POTASSIUM CHANNEL RELATED"/>
    <property type="match status" value="1"/>
</dbReference>
<dbReference type="SUPFAM" id="SSF82861">
    <property type="entry name" value="Mechanosensitive channel protein MscS (YggB), transmembrane region"/>
    <property type="match status" value="1"/>
</dbReference>
<dbReference type="GO" id="GO:0005886">
    <property type="term" value="C:plasma membrane"/>
    <property type="evidence" value="ECO:0007669"/>
    <property type="project" value="UniProtKB-SubCell"/>
</dbReference>
<feature type="domain" description="Mechanosensitive ion channel MscS" evidence="8">
    <location>
        <begin position="258"/>
        <end position="324"/>
    </location>
</feature>
<feature type="domain" description="Mechanosensitive ion channel transmembrane helices 2/3" evidence="10">
    <location>
        <begin position="217"/>
        <end position="256"/>
    </location>
</feature>
<dbReference type="EMBL" id="CP046620">
    <property type="protein sequence ID" value="QHQ36698.1"/>
    <property type="molecule type" value="Genomic_DNA"/>
</dbReference>
<accession>A0A6P1T1T6</accession>
<evidence type="ECO:0000256" key="5">
    <source>
        <dbReference type="ARBA" id="ARBA00022989"/>
    </source>
</evidence>
<reference evidence="11 12" key="1">
    <citation type="submission" date="2019-12" db="EMBL/GenBank/DDBJ databases">
        <title>Complete genome sequence of Algicella marina strain 9Alg 56(T) isolated from the red alga Tichocarpus crinitus.</title>
        <authorList>
            <person name="Kim S.-G."/>
            <person name="Nedashkovskaya O.I."/>
        </authorList>
    </citation>
    <scope>NUCLEOTIDE SEQUENCE [LARGE SCALE GENOMIC DNA]</scope>
    <source>
        <strain evidence="11 12">9Alg 56</strain>
    </source>
</reference>
<gene>
    <name evidence="11" type="ORF">GO499_16715</name>
</gene>
<feature type="transmembrane region" description="Helical" evidence="7">
    <location>
        <begin position="169"/>
        <end position="195"/>
    </location>
</feature>
<feature type="transmembrane region" description="Helical" evidence="7">
    <location>
        <begin position="216"/>
        <end position="235"/>
    </location>
</feature>
<comment type="similarity">
    <text evidence="2">Belongs to the MscS (TC 1.A.23) family.</text>
</comment>
<evidence type="ECO:0000256" key="7">
    <source>
        <dbReference type="SAM" id="Phobius"/>
    </source>
</evidence>
<evidence type="ECO:0000259" key="8">
    <source>
        <dbReference type="Pfam" id="PF00924"/>
    </source>
</evidence>
<feature type="transmembrane region" description="Helical" evidence="7">
    <location>
        <begin position="102"/>
        <end position="121"/>
    </location>
</feature>
<feature type="transmembrane region" description="Helical" evidence="7">
    <location>
        <begin position="27"/>
        <end position="48"/>
    </location>
</feature>
<protein>
    <submittedName>
        <fullName evidence="11">Mechanosensitive ion channel</fullName>
    </submittedName>
</protein>
<keyword evidence="12" id="KW-1185">Reference proteome</keyword>
<evidence type="ECO:0000256" key="1">
    <source>
        <dbReference type="ARBA" id="ARBA00004651"/>
    </source>
</evidence>
<sequence length="438" mass="48720">MNDILALLQSSWADALAFLESLLQPWRFYQIIILIVLAVASTFIARFVKPPIETWMRGLEGMRASQLRFMLVIFRRTRGIIFALLAWMTYLVMQEMTWPSRSYLIGIAATLATAWIFVAISTRLIRNAAIRSIVRWGAWAFVTVRVLGIQEDAEAALDSLALSMGETRLSLLLLVKAVVVLGLLIGIANFLARFLDRRLAENQEMSPSLRVLTTKLTHVMLFAFAVFIALQTIGFDLTSLTVLSGAVGLGLGFGLQKVVSNLVSGVIVLMDKSIKPGDVISLGDTFGWVSELNARFVAVITRDGKEYLIPNEDLITTQVVNWTHSSNLVRLDVYFGVSYDSDPHHVRKIAREAAATEKRVVGNPAPVCHIVGFGDSSIDFILRFWIEDPSAGLTNVRGNVYLALWDALKRENIDIPFPRRDIQMLPPAEAAPKLFEGD</sequence>
<dbReference type="AlphaFoldDB" id="A0A6P1T1T6"/>
<dbReference type="SUPFAM" id="SSF50182">
    <property type="entry name" value="Sm-like ribonucleoproteins"/>
    <property type="match status" value="1"/>
</dbReference>
<dbReference type="GO" id="GO:0008381">
    <property type="term" value="F:mechanosensitive monoatomic ion channel activity"/>
    <property type="evidence" value="ECO:0007669"/>
    <property type="project" value="UniProtKB-ARBA"/>
</dbReference>
<dbReference type="KEGG" id="amaq:GO499_16715"/>
<dbReference type="Gene3D" id="1.10.287.1260">
    <property type="match status" value="1"/>
</dbReference>
<keyword evidence="5 7" id="KW-1133">Transmembrane helix</keyword>
<organism evidence="11 12">
    <name type="scientific">Algicella marina</name>
    <dbReference type="NCBI Taxonomy" id="2683284"/>
    <lineage>
        <taxon>Bacteria</taxon>
        <taxon>Pseudomonadati</taxon>
        <taxon>Pseudomonadota</taxon>
        <taxon>Alphaproteobacteria</taxon>
        <taxon>Rhodobacterales</taxon>
        <taxon>Paracoccaceae</taxon>
        <taxon>Algicella</taxon>
    </lineage>
</organism>
<evidence type="ECO:0000256" key="2">
    <source>
        <dbReference type="ARBA" id="ARBA00008017"/>
    </source>
</evidence>
<evidence type="ECO:0000313" key="11">
    <source>
        <dbReference type="EMBL" id="QHQ36698.1"/>
    </source>
</evidence>
<dbReference type="SUPFAM" id="SSF82689">
    <property type="entry name" value="Mechanosensitive channel protein MscS (YggB), C-terminal domain"/>
    <property type="match status" value="1"/>
</dbReference>
<dbReference type="RefSeq" id="WP_161863243.1">
    <property type="nucleotide sequence ID" value="NZ_CP046620.1"/>
</dbReference>
<dbReference type="InterPro" id="IPR049142">
    <property type="entry name" value="MS_channel_1st"/>
</dbReference>
<keyword evidence="4 7" id="KW-0812">Transmembrane</keyword>
<dbReference type="Proteomes" id="UP000464495">
    <property type="component" value="Chromosome"/>
</dbReference>
<name>A0A6P1T1T6_9RHOB</name>
<evidence type="ECO:0000259" key="10">
    <source>
        <dbReference type="Pfam" id="PF21088"/>
    </source>
</evidence>
<dbReference type="Pfam" id="PF21088">
    <property type="entry name" value="MS_channel_1st"/>
    <property type="match status" value="1"/>
</dbReference>
<dbReference type="Gene3D" id="2.30.30.60">
    <property type="match status" value="1"/>
</dbReference>